<feature type="modified residue" description="4-aspartylphosphate" evidence="7">
    <location>
        <position position="56"/>
    </location>
</feature>
<dbReference type="SMART" id="SM00091">
    <property type="entry name" value="PAS"/>
    <property type="match status" value="1"/>
</dbReference>
<dbReference type="Pfam" id="PF00072">
    <property type="entry name" value="Response_reg"/>
    <property type="match status" value="1"/>
</dbReference>
<dbReference type="SMART" id="SM00065">
    <property type="entry name" value="GAF"/>
    <property type="match status" value="1"/>
</dbReference>
<dbReference type="InterPro" id="IPR003661">
    <property type="entry name" value="HisK_dim/P_dom"/>
</dbReference>
<protein>
    <recommendedName>
        <fullName evidence="2">histidine kinase</fullName>
        <ecNumber evidence="2">2.7.13.3</ecNumber>
    </recommendedName>
</protein>
<proteinExistence type="predicted"/>
<dbReference type="Proteomes" id="UP000078287">
    <property type="component" value="Unassembled WGS sequence"/>
</dbReference>
<dbReference type="EMBL" id="LWQS01000011">
    <property type="protein sequence ID" value="OAN49688.1"/>
    <property type="molecule type" value="Genomic_DNA"/>
</dbReference>
<organism evidence="11 12">
    <name type="scientific">Chloroflexus islandicus</name>
    <dbReference type="NCBI Taxonomy" id="1707952"/>
    <lineage>
        <taxon>Bacteria</taxon>
        <taxon>Bacillati</taxon>
        <taxon>Chloroflexota</taxon>
        <taxon>Chloroflexia</taxon>
        <taxon>Chloroflexales</taxon>
        <taxon>Chloroflexineae</taxon>
        <taxon>Chloroflexaceae</taxon>
        <taxon>Chloroflexus</taxon>
    </lineage>
</organism>
<evidence type="ECO:0000256" key="6">
    <source>
        <dbReference type="ARBA" id="ARBA00023012"/>
    </source>
</evidence>
<keyword evidence="12" id="KW-1185">Reference proteome</keyword>
<keyword evidence="6" id="KW-0902">Two-component regulatory system</keyword>
<feature type="domain" description="Response regulatory" evidence="9">
    <location>
        <begin position="7"/>
        <end position="121"/>
    </location>
</feature>
<dbReference type="SUPFAM" id="SSF52172">
    <property type="entry name" value="CheY-like"/>
    <property type="match status" value="1"/>
</dbReference>
<dbReference type="Gene3D" id="3.30.450.20">
    <property type="entry name" value="PAS domain"/>
    <property type="match status" value="1"/>
</dbReference>
<dbReference type="Gene3D" id="3.30.450.40">
    <property type="match status" value="1"/>
</dbReference>
<dbReference type="InterPro" id="IPR003594">
    <property type="entry name" value="HATPase_dom"/>
</dbReference>
<evidence type="ECO:0000259" key="8">
    <source>
        <dbReference type="PROSITE" id="PS50109"/>
    </source>
</evidence>
<accession>A0A178MNJ5</accession>
<evidence type="ECO:0000313" key="11">
    <source>
        <dbReference type="EMBL" id="OAN49688.1"/>
    </source>
</evidence>
<dbReference type="SMART" id="SM00448">
    <property type="entry name" value="REC"/>
    <property type="match status" value="1"/>
</dbReference>
<dbReference type="NCBIfam" id="TIGR00229">
    <property type="entry name" value="sensory_box"/>
    <property type="match status" value="1"/>
</dbReference>
<dbReference type="PANTHER" id="PTHR43547:SF2">
    <property type="entry name" value="HYBRID SIGNAL TRANSDUCTION HISTIDINE KINASE C"/>
    <property type="match status" value="1"/>
</dbReference>
<dbReference type="Gene3D" id="3.40.50.2300">
    <property type="match status" value="1"/>
</dbReference>
<dbReference type="InterPro" id="IPR013767">
    <property type="entry name" value="PAS_fold"/>
</dbReference>
<dbReference type="AlphaFoldDB" id="A0A178MNJ5"/>
<dbReference type="EC" id="2.7.13.3" evidence="2"/>
<dbReference type="InterPro" id="IPR035965">
    <property type="entry name" value="PAS-like_dom_sf"/>
</dbReference>
<dbReference type="InterPro" id="IPR011006">
    <property type="entry name" value="CheY-like_superfamily"/>
</dbReference>
<dbReference type="InterPro" id="IPR003018">
    <property type="entry name" value="GAF"/>
</dbReference>
<dbReference type="PROSITE" id="PS50110">
    <property type="entry name" value="RESPONSE_REGULATORY"/>
    <property type="match status" value="1"/>
</dbReference>
<dbReference type="InterPro" id="IPR036890">
    <property type="entry name" value="HATPase_C_sf"/>
</dbReference>
<feature type="domain" description="Histidine kinase" evidence="8">
    <location>
        <begin position="436"/>
        <end position="666"/>
    </location>
</feature>
<evidence type="ECO:0000256" key="1">
    <source>
        <dbReference type="ARBA" id="ARBA00000085"/>
    </source>
</evidence>
<evidence type="ECO:0000256" key="5">
    <source>
        <dbReference type="ARBA" id="ARBA00022777"/>
    </source>
</evidence>
<comment type="catalytic activity">
    <reaction evidence="1">
        <text>ATP + protein L-histidine = ADP + protein N-phospho-L-histidine.</text>
        <dbReference type="EC" id="2.7.13.3"/>
    </reaction>
</comment>
<dbReference type="SUPFAM" id="SSF55785">
    <property type="entry name" value="PYP-like sensor domain (PAS domain)"/>
    <property type="match status" value="1"/>
</dbReference>
<dbReference type="InterPro" id="IPR004358">
    <property type="entry name" value="Sig_transdc_His_kin-like_C"/>
</dbReference>
<comment type="caution">
    <text evidence="11">The sequence shown here is derived from an EMBL/GenBank/DDBJ whole genome shotgun (WGS) entry which is preliminary data.</text>
</comment>
<dbReference type="Pfam" id="PF13185">
    <property type="entry name" value="GAF_2"/>
    <property type="match status" value="1"/>
</dbReference>
<evidence type="ECO:0000256" key="2">
    <source>
        <dbReference type="ARBA" id="ARBA00012438"/>
    </source>
</evidence>
<keyword evidence="5 11" id="KW-0418">Kinase</keyword>
<dbReference type="RefSeq" id="WP_066782381.1">
    <property type="nucleotide sequence ID" value="NZ_LWQS01000011.1"/>
</dbReference>
<dbReference type="CDD" id="cd00156">
    <property type="entry name" value="REC"/>
    <property type="match status" value="1"/>
</dbReference>
<dbReference type="PANTHER" id="PTHR43547">
    <property type="entry name" value="TWO-COMPONENT HISTIDINE KINASE"/>
    <property type="match status" value="1"/>
</dbReference>
<dbReference type="STRING" id="1707952.A6A03_06400"/>
<dbReference type="InterPro" id="IPR000014">
    <property type="entry name" value="PAS"/>
</dbReference>
<dbReference type="InterPro" id="IPR029016">
    <property type="entry name" value="GAF-like_dom_sf"/>
</dbReference>
<dbReference type="SMART" id="SM00388">
    <property type="entry name" value="HisKA"/>
    <property type="match status" value="1"/>
</dbReference>
<dbReference type="InterPro" id="IPR036097">
    <property type="entry name" value="HisK_dim/P_sf"/>
</dbReference>
<dbReference type="SMART" id="SM00387">
    <property type="entry name" value="HATPase_c"/>
    <property type="match status" value="1"/>
</dbReference>
<reference evidence="11 12" key="1">
    <citation type="submission" date="2016-04" db="EMBL/GenBank/DDBJ databases">
        <title>Chloroflexus islandicus sp. nov., a thermophilic filamentous anoxygenic phototrophic bacterium from geyser Strokkur (Iceland).</title>
        <authorList>
            <person name="Gaisin V.A."/>
            <person name="Kalashnikov A.M."/>
            <person name="Sukhacheva M.V."/>
            <person name="Grouzdev D.S."/>
            <person name="Ivanov T.M."/>
            <person name="Kuznetsov B."/>
            <person name="Gorlenko V.M."/>
        </authorList>
    </citation>
    <scope>NUCLEOTIDE SEQUENCE [LARGE SCALE GENOMIC DNA]</scope>
    <source>
        <strain evidence="12">isl-2</strain>
    </source>
</reference>
<dbReference type="SUPFAM" id="SSF47384">
    <property type="entry name" value="Homodimeric domain of signal transducing histidine kinase"/>
    <property type="match status" value="1"/>
</dbReference>
<keyword evidence="4" id="KW-0808">Transferase</keyword>
<dbReference type="Pfam" id="PF02518">
    <property type="entry name" value="HATPase_c"/>
    <property type="match status" value="1"/>
</dbReference>
<gene>
    <name evidence="11" type="ORF">A6A03_06400</name>
</gene>
<dbReference type="PROSITE" id="PS50112">
    <property type="entry name" value="PAS"/>
    <property type="match status" value="1"/>
</dbReference>
<keyword evidence="3 7" id="KW-0597">Phosphoprotein</keyword>
<dbReference type="PRINTS" id="PR00344">
    <property type="entry name" value="BCTRLSENSOR"/>
</dbReference>
<evidence type="ECO:0000313" key="12">
    <source>
        <dbReference type="Proteomes" id="UP000078287"/>
    </source>
</evidence>
<evidence type="ECO:0000259" key="9">
    <source>
        <dbReference type="PROSITE" id="PS50110"/>
    </source>
</evidence>
<dbReference type="OrthoDB" id="505470at2"/>
<dbReference type="GO" id="GO:0000155">
    <property type="term" value="F:phosphorelay sensor kinase activity"/>
    <property type="evidence" value="ECO:0007669"/>
    <property type="project" value="InterPro"/>
</dbReference>
<dbReference type="Pfam" id="PF00989">
    <property type="entry name" value="PAS"/>
    <property type="match status" value="1"/>
</dbReference>
<dbReference type="SUPFAM" id="SSF55781">
    <property type="entry name" value="GAF domain-like"/>
    <property type="match status" value="1"/>
</dbReference>
<feature type="domain" description="PAS" evidence="10">
    <location>
        <begin position="303"/>
        <end position="347"/>
    </location>
</feature>
<dbReference type="Gene3D" id="1.10.287.130">
    <property type="match status" value="1"/>
</dbReference>
<dbReference type="Pfam" id="PF00512">
    <property type="entry name" value="HisKA"/>
    <property type="match status" value="1"/>
</dbReference>
<dbReference type="PROSITE" id="PS50109">
    <property type="entry name" value="HIS_KIN"/>
    <property type="match status" value="1"/>
</dbReference>
<sequence length="666" mass="72483">MNSWAGRVLVVDDDPQLRDLCRQTLARAGFVVTTAANAPMALEALDQSSFDLVMVDLAMPEVNGLQLLEQIRLRDISVPILIASGVASVEQIAYAMRLGARGLLIKPFRPHELAEIARELVAKRQAVRVSDRVAALRPVLQISQHLLAELDLARLYALIIETVRVEISAERASLMLLEPDEQALRIVACTGLPDTVGMGTLVPVAHSVSGWVIQHRQPLLIDAQVAASPWFADLRQRLLAPELTTALSVPIMAGERALGVLNAAKATPHAAFTIADQELLQLLAGQAAVALENVRLYSKVSRSEARYRALLRHANDAVLLLDATGTTVLDANLALARLSGYSSDELLALDPRRFLPTLPQLLATAVNGRSEQSEIETMLCTAAGHETAVAVSVSVVPDGDQRLFLVIARDISERQRMARELAQAEKLAAIGRLSASMAHEINNPLQALSNTVRLLRNHDLPPDRRDLYLTKAAAELDGLIHRVQRILDLSRPNLDGRRPVDLNQVVNDVIASYRATMTARGIKYIGELTSALPWVTAVIGHLKQVCQTLVQNAIEAMPDGGTLRIRTYLRPPDGEPDRALFWRAGGGARQPLPDPAVVLEISDTGVGIAQEEVPKIFEPFYSTRFDGLGLGLPLCYSIVDFHGGELLVHSQPDQGTTFRVVLPVAQ</sequence>
<name>A0A178MNJ5_9CHLR</name>
<evidence type="ECO:0000256" key="4">
    <source>
        <dbReference type="ARBA" id="ARBA00022679"/>
    </source>
</evidence>
<dbReference type="CDD" id="cd00082">
    <property type="entry name" value="HisKA"/>
    <property type="match status" value="1"/>
</dbReference>
<dbReference type="InterPro" id="IPR001789">
    <property type="entry name" value="Sig_transdc_resp-reg_receiver"/>
</dbReference>
<dbReference type="SUPFAM" id="SSF55874">
    <property type="entry name" value="ATPase domain of HSP90 chaperone/DNA topoisomerase II/histidine kinase"/>
    <property type="match status" value="1"/>
</dbReference>
<evidence type="ECO:0000256" key="3">
    <source>
        <dbReference type="ARBA" id="ARBA00022553"/>
    </source>
</evidence>
<dbReference type="CDD" id="cd00075">
    <property type="entry name" value="HATPase"/>
    <property type="match status" value="1"/>
</dbReference>
<evidence type="ECO:0000256" key="7">
    <source>
        <dbReference type="PROSITE-ProRule" id="PRU00169"/>
    </source>
</evidence>
<evidence type="ECO:0000259" key="10">
    <source>
        <dbReference type="PROSITE" id="PS50112"/>
    </source>
</evidence>
<dbReference type="Gene3D" id="3.30.565.10">
    <property type="entry name" value="Histidine kinase-like ATPase, C-terminal domain"/>
    <property type="match status" value="1"/>
</dbReference>
<dbReference type="InterPro" id="IPR005467">
    <property type="entry name" value="His_kinase_dom"/>
</dbReference>